<evidence type="ECO:0000313" key="3">
    <source>
        <dbReference type="WBParaSite" id="Gr19_v10_g13018.t1"/>
    </source>
</evidence>
<name>A0A914H0Y3_GLORO</name>
<dbReference type="Proteomes" id="UP000887572">
    <property type="component" value="Unplaced"/>
</dbReference>
<dbReference type="AlphaFoldDB" id="A0A914H0Y3"/>
<accession>A0A914H0Y3</accession>
<feature type="signal peptide" evidence="1">
    <location>
        <begin position="1"/>
        <end position="23"/>
    </location>
</feature>
<organism evidence="2 3">
    <name type="scientific">Globodera rostochiensis</name>
    <name type="common">Golden nematode worm</name>
    <name type="synonym">Heterodera rostochiensis</name>
    <dbReference type="NCBI Taxonomy" id="31243"/>
    <lineage>
        <taxon>Eukaryota</taxon>
        <taxon>Metazoa</taxon>
        <taxon>Ecdysozoa</taxon>
        <taxon>Nematoda</taxon>
        <taxon>Chromadorea</taxon>
        <taxon>Rhabditida</taxon>
        <taxon>Tylenchina</taxon>
        <taxon>Tylenchomorpha</taxon>
        <taxon>Tylenchoidea</taxon>
        <taxon>Heteroderidae</taxon>
        <taxon>Heteroderinae</taxon>
        <taxon>Globodera</taxon>
    </lineage>
</organism>
<proteinExistence type="predicted"/>
<feature type="chain" id="PRO_5037111022" evidence="1">
    <location>
        <begin position="24"/>
        <end position="421"/>
    </location>
</feature>
<evidence type="ECO:0000256" key="1">
    <source>
        <dbReference type="SAM" id="SignalP"/>
    </source>
</evidence>
<dbReference type="WBParaSite" id="Gr19_v10_g13018.t1">
    <property type="protein sequence ID" value="Gr19_v10_g13018.t1"/>
    <property type="gene ID" value="Gr19_v10_g13018"/>
</dbReference>
<reference evidence="3" key="1">
    <citation type="submission" date="2022-11" db="UniProtKB">
        <authorList>
            <consortium name="WormBaseParasite"/>
        </authorList>
    </citation>
    <scope>IDENTIFICATION</scope>
</reference>
<keyword evidence="2" id="KW-1185">Reference proteome</keyword>
<protein>
    <submittedName>
        <fullName evidence="3">Uncharacterized protein</fullName>
    </submittedName>
</protein>
<keyword evidence="1" id="KW-0732">Signal</keyword>
<sequence length="421" mass="48325">MEEFWILILLSIFATNSLEKTESVKVKLEELPLKTFDEIFGDGWWDKGEAAEDLKMPPPTNFGQNVHHQIDRQNTQIEQIEPNLTDQNPLLTESDHSDNAKNGEELIAKDERKQKFDQIKAELKRAGFKNTYKHKIDETVAKELGLSLATIYRWKRKIAHTAQDKYSDSKQNELMKRYYEIKNQNPKISDENIAKMFKIGRRTLYIFHHNFNNFQSRLSSNFRAFLYFVCLHFGFFVDIDYIWKLSKKRCVFNSRTLTKFGLSPTWWTFKQPHACKVSTLPRSASSRASAGIRVATAVSQMELEAGGYAAGEALRPVCEAVKGIADFELHGRQSGGNEFLYYNGDAHCRMEVGESCGGNADQGERKFLKAMTAALNRVFSRHVRQTNINIRQGRHFRGRRGRMGQLPAFNCPSTEYGIAVV</sequence>
<evidence type="ECO:0000313" key="2">
    <source>
        <dbReference type="Proteomes" id="UP000887572"/>
    </source>
</evidence>